<dbReference type="AlphaFoldDB" id="A0A6G1X7U0"/>
<evidence type="ECO:0000313" key="1">
    <source>
        <dbReference type="EMBL" id="MRG86976.1"/>
    </source>
</evidence>
<keyword evidence="2" id="KW-1185">Reference proteome</keyword>
<dbReference type="Proteomes" id="UP000480185">
    <property type="component" value="Unassembled WGS sequence"/>
</dbReference>
<comment type="caution">
    <text evidence="1">The sequence shown here is derived from an EMBL/GenBank/DDBJ whole genome shotgun (WGS) entry which is preliminary data.</text>
</comment>
<sequence length="85" mass="9400">MTLEQLVKHAQAAKAANDNGISVMWGNEVLVNPQVFLEILEANNLSRTVNPVPGGNVQLKFELGGFKYFTIVNTKTYAQMFEKTA</sequence>
<dbReference type="RefSeq" id="WP_153728873.1">
    <property type="nucleotide sequence ID" value="NZ_WJNH01000007.1"/>
</dbReference>
<dbReference type="OrthoDB" id="2971342at2"/>
<organism evidence="1 2">
    <name type="scientific">Salinibacillus xinjiangensis</name>
    <dbReference type="NCBI Taxonomy" id="1229268"/>
    <lineage>
        <taxon>Bacteria</taxon>
        <taxon>Bacillati</taxon>
        <taxon>Bacillota</taxon>
        <taxon>Bacilli</taxon>
        <taxon>Bacillales</taxon>
        <taxon>Bacillaceae</taxon>
        <taxon>Salinibacillus</taxon>
    </lineage>
</organism>
<protein>
    <submittedName>
        <fullName evidence="1">Uncharacterized protein</fullName>
    </submittedName>
</protein>
<gene>
    <name evidence="1" type="ORF">GH754_11715</name>
</gene>
<accession>A0A6G1X7U0</accession>
<name>A0A6G1X7U0_9BACI</name>
<proteinExistence type="predicted"/>
<reference evidence="1 2" key="1">
    <citation type="submission" date="2019-11" db="EMBL/GenBank/DDBJ databases">
        <authorList>
            <person name="Li J."/>
        </authorList>
    </citation>
    <scope>NUCLEOTIDE SEQUENCE [LARGE SCALE GENOMIC DNA]</scope>
    <source>
        <strain evidence="1 2">J4</strain>
    </source>
</reference>
<dbReference type="EMBL" id="WJNH01000007">
    <property type="protein sequence ID" value="MRG86976.1"/>
    <property type="molecule type" value="Genomic_DNA"/>
</dbReference>
<evidence type="ECO:0000313" key="2">
    <source>
        <dbReference type="Proteomes" id="UP000480185"/>
    </source>
</evidence>